<evidence type="ECO:0000256" key="1">
    <source>
        <dbReference type="SAM" id="Phobius"/>
    </source>
</evidence>
<dbReference type="RefSeq" id="WP_229664947.1">
    <property type="nucleotide sequence ID" value="NZ_BMJW01000003.1"/>
</dbReference>
<feature type="transmembrane region" description="Helical" evidence="1">
    <location>
        <begin position="25"/>
        <end position="45"/>
    </location>
</feature>
<dbReference type="EMBL" id="BMJW01000003">
    <property type="protein sequence ID" value="GGH02923.1"/>
    <property type="molecule type" value="Genomic_DNA"/>
</dbReference>
<keyword evidence="1" id="KW-0812">Transmembrane</keyword>
<name>A0A917MFI0_9FLAO</name>
<accession>A0A917MFI0</accession>
<keyword evidence="1" id="KW-1133">Transmembrane helix</keyword>
<keyword evidence="1" id="KW-0472">Membrane</keyword>
<proteinExistence type="predicted"/>
<reference evidence="2" key="1">
    <citation type="journal article" date="2014" name="Int. J. Syst. Evol. Microbiol.">
        <title>Complete genome sequence of Corynebacterium casei LMG S-19264T (=DSM 44701T), isolated from a smear-ripened cheese.</title>
        <authorList>
            <consortium name="US DOE Joint Genome Institute (JGI-PGF)"/>
            <person name="Walter F."/>
            <person name="Albersmeier A."/>
            <person name="Kalinowski J."/>
            <person name="Ruckert C."/>
        </authorList>
    </citation>
    <scope>NUCLEOTIDE SEQUENCE</scope>
    <source>
        <strain evidence="2">CGMCC 1.15763</strain>
    </source>
</reference>
<reference evidence="2" key="2">
    <citation type="submission" date="2020-09" db="EMBL/GenBank/DDBJ databases">
        <authorList>
            <person name="Sun Q."/>
            <person name="Zhou Y."/>
        </authorList>
    </citation>
    <scope>NUCLEOTIDE SEQUENCE</scope>
    <source>
        <strain evidence="2">CGMCC 1.15763</strain>
    </source>
</reference>
<evidence type="ECO:0000313" key="2">
    <source>
        <dbReference type="EMBL" id="GGH02923.1"/>
    </source>
</evidence>
<protein>
    <submittedName>
        <fullName evidence="2">Uncharacterized protein</fullName>
    </submittedName>
</protein>
<comment type="caution">
    <text evidence="2">The sequence shown here is derived from an EMBL/GenBank/DDBJ whole genome shotgun (WGS) entry which is preliminary data.</text>
</comment>
<dbReference type="AlphaFoldDB" id="A0A917MFI0"/>
<evidence type="ECO:0000313" key="3">
    <source>
        <dbReference type="Proteomes" id="UP000633278"/>
    </source>
</evidence>
<organism evidence="2 3">
    <name type="scientific">Polaribacter pacificus</name>
    <dbReference type="NCBI Taxonomy" id="1775173"/>
    <lineage>
        <taxon>Bacteria</taxon>
        <taxon>Pseudomonadati</taxon>
        <taxon>Bacteroidota</taxon>
        <taxon>Flavobacteriia</taxon>
        <taxon>Flavobacteriales</taxon>
        <taxon>Flavobacteriaceae</taxon>
    </lineage>
</organism>
<keyword evidence="3" id="KW-1185">Reference proteome</keyword>
<dbReference type="Proteomes" id="UP000633278">
    <property type="component" value="Unassembled WGS sequence"/>
</dbReference>
<gene>
    <name evidence="2" type="ORF">GCM10011416_22210</name>
</gene>
<sequence length="538" mass="59285">MTNRQGENQNFIAIKTHQSFFKRLLFTYKSVVFTLCLFLFSFTLFSQNSISNLEGNTLKSTVRLNYIPVSMPTAFDPNLKPTMGTFGLQYLISINDWLYGGVGMHAAITGDQGGLFTLGLTMGARKRIYKNLFVDANFHFGGGGGYRYLINDGAFINTNMGLSYQQKKYNIGVQYSYVNFYTGQVKSNSVSIFVEIPSVLRFTNYKESHKKFIATDFSKDHFWKKPAVKNVQQVRFDFFKPFGNSRKDNANNQEPLTETLYVLGFEYQKFISDNSFVFVHTDAIYKGLRAGFMDLFFGAGYYPYQTNTLKLFTKLGLGAAGGRVAPEGGLMIYPSAGLDYQFTNHLSLSSHLGYYRAIAGDLEAYTFGFGVKYIADSGGTDNFKEFRTQGMRIALQNQSYFDVAKTDSDPVRLELLALQANYALNKSFYLIGEVGFAYAGKSGGYAQGLVGLGVYSPAFLKNKLRVQLEGLIGAAGGAGVDTGEGIILKPTLGLSYALNDVISINSSAGKMIAMSGAVNSTTVNIGLSFGFASLSSKK</sequence>